<evidence type="ECO:0000313" key="1">
    <source>
        <dbReference type="EMBL" id="CAJ2678229.1"/>
    </source>
</evidence>
<name>A0ACB0M8N8_TRIPR</name>
<accession>A0ACB0M8N8</accession>
<protein>
    <submittedName>
        <fullName evidence="1">Uncharacterized protein</fullName>
    </submittedName>
</protein>
<reference evidence="1" key="1">
    <citation type="submission" date="2023-10" db="EMBL/GenBank/DDBJ databases">
        <authorList>
            <person name="Rodriguez Cubillos JULIANA M."/>
            <person name="De Vega J."/>
        </authorList>
    </citation>
    <scope>NUCLEOTIDE SEQUENCE</scope>
</reference>
<comment type="caution">
    <text evidence="1">The sequence shown here is derived from an EMBL/GenBank/DDBJ whole genome shotgun (WGS) entry which is preliminary data.</text>
</comment>
<gene>
    <name evidence="1" type="ORF">MILVUS5_LOCUS40553</name>
</gene>
<sequence>MVHIFCYARETILLFLIVPLAHAHPVSFHYPRFSNNSKDQPRLEGDATIVDSDYVIRLTRYPADPDKTSGVGRVRSPELIKLYDNKTNQLYDFSTKFSFIIFSNHSKHGDGLAFFIASPKLPTTNHIGGGGGFGLMNATEVAINSTEYSFVAVEFDTHHNHWDPTVYHVGVNINSVVSDKHIEWSVDVSERKFYHCSIEYSSRNKNLDVSFTGKRLNEGQEEQRFSHTIDLREHLPEHVIVGISASTGSADEEHLLRSWSFSTRHEDTPKKKRNVIITRLCEVLGSGVLMISLSCIIIFFIALWKKNKAKEEPATSETISDQNMDAEFQLGAGPKKFSYQELLDATNNFEETLKLGQGGFGSVYKGYFKDTNSVAAIKRRISPNARQGKKQYSAEVKIISQLRHRNLVKLNGWCHKKNELILIYEYMPNGSLDFHLFREGSILSWHLRYNIVLGLASALLYLQEEWEKCVIHRDIKSSNIMLDSNFNTKLGDFGLARLMDHEKGSETTVVAGTRGYLAPEYMDTGKARKESDIFSFGVVLLEIACGKKAIHYQELEGEVSLVEWVWELYGLKNIIAAADRKLYGQFDVKELECLLVVGLWCANPDSTSRPSIKTVIKALNFEAPLPILPQNMLSLASRSAATNEQLLSVPSFIRFTG</sequence>
<proteinExistence type="predicted"/>
<keyword evidence="2" id="KW-1185">Reference proteome</keyword>
<dbReference type="Proteomes" id="UP001177021">
    <property type="component" value="Unassembled WGS sequence"/>
</dbReference>
<organism evidence="1 2">
    <name type="scientific">Trifolium pratense</name>
    <name type="common">Red clover</name>
    <dbReference type="NCBI Taxonomy" id="57577"/>
    <lineage>
        <taxon>Eukaryota</taxon>
        <taxon>Viridiplantae</taxon>
        <taxon>Streptophyta</taxon>
        <taxon>Embryophyta</taxon>
        <taxon>Tracheophyta</taxon>
        <taxon>Spermatophyta</taxon>
        <taxon>Magnoliopsida</taxon>
        <taxon>eudicotyledons</taxon>
        <taxon>Gunneridae</taxon>
        <taxon>Pentapetalae</taxon>
        <taxon>rosids</taxon>
        <taxon>fabids</taxon>
        <taxon>Fabales</taxon>
        <taxon>Fabaceae</taxon>
        <taxon>Papilionoideae</taxon>
        <taxon>50 kb inversion clade</taxon>
        <taxon>NPAAA clade</taxon>
        <taxon>Hologalegina</taxon>
        <taxon>IRL clade</taxon>
        <taxon>Trifolieae</taxon>
        <taxon>Trifolium</taxon>
    </lineage>
</organism>
<dbReference type="EMBL" id="CASHSV030000823">
    <property type="protein sequence ID" value="CAJ2678229.1"/>
    <property type="molecule type" value="Genomic_DNA"/>
</dbReference>
<evidence type="ECO:0000313" key="2">
    <source>
        <dbReference type="Proteomes" id="UP001177021"/>
    </source>
</evidence>